<dbReference type="PANTHER" id="PTHR30204:SF69">
    <property type="entry name" value="MERR-FAMILY TRANSCRIPTIONAL REGULATOR"/>
    <property type="match status" value="1"/>
</dbReference>
<evidence type="ECO:0000256" key="5">
    <source>
        <dbReference type="SAM" id="Coils"/>
    </source>
</evidence>
<dbReference type="RefSeq" id="WP_031275639.1">
    <property type="nucleotide sequence ID" value="NZ_JABTDW010000001.1"/>
</dbReference>
<comment type="caution">
    <text evidence="7">The sequence shown here is derived from an EMBL/GenBank/DDBJ whole genome shotgun (WGS) entry which is preliminary data.</text>
</comment>
<gene>
    <name evidence="7" type="ORF">BCD95_002390</name>
</gene>
<sequence length="272" mass="31963">MFKIGEFSKLTQVSIRMLRYYDEIGILKPADVDLFTGYRLYSADQISLLQKIILLRDIKFSTAEIKDIILGDKELNIVDELQKKKMQINKEIEIEKQRVEKINNAINEIIKKNFKIHCNISFKKVDSILILSTRDIIPTYFHEGVLWNRLCDFIKKENISIKQDMYNNVAMYHDIEHKDKNVDVEVGIIVDKLGENKGKFIYREVEEVEKMAYAMVYGPYENLAKAYEMLAYYLESHNEQMTESPSRQICHIGVDDTKNSEEYLTEIQIPLK</sequence>
<reference evidence="7" key="1">
    <citation type="submission" date="2020-06" db="EMBL/GenBank/DDBJ databases">
        <title>Genomic insights into acetone-butanol-ethanol (ABE) fermentation by sequencing solventogenic clostridia strains.</title>
        <authorList>
            <person name="Brown S."/>
        </authorList>
    </citation>
    <scope>NUCLEOTIDE SEQUENCE</scope>
    <source>
        <strain evidence="7">DJ123</strain>
    </source>
</reference>
<organism evidence="7 8">
    <name type="scientific">Clostridium beijerinckii</name>
    <name type="common">Clostridium MP</name>
    <dbReference type="NCBI Taxonomy" id="1520"/>
    <lineage>
        <taxon>Bacteria</taxon>
        <taxon>Bacillati</taxon>
        <taxon>Bacillota</taxon>
        <taxon>Clostridia</taxon>
        <taxon>Eubacteriales</taxon>
        <taxon>Clostridiaceae</taxon>
        <taxon>Clostridium</taxon>
    </lineage>
</organism>
<dbReference type="Pfam" id="PF13411">
    <property type="entry name" value="MerR_1"/>
    <property type="match status" value="1"/>
</dbReference>
<dbReference type="InterPro" id="IPR047057">
    <property type="entry name" value="MerR_fam"/>
</dbReference>
<keyword evidence="3 7" id="KW-0238">DNA-binding</keyword>
<evidence type="ECO:0000313" key="7">
    <source>
        <dbReference type="EMBL" id="NSB14131.1"/>
    </source>
</evidence>
<evidence type="ECO:0000313" key="8">
    <source>
        <dbReference type="Proteomes" id="UP000822184"/>
    </source>
</evidence>
<accession>A0AAE5H4L1</accession>
<evidence type="ECO:0000256" key="4">
    <source>
        <dbReference type="ARBA" id="ARBA00023163"/>
    </source>
</evidence>
<name>A0AAE5H4L1_CLOBE</name>
<dbReference type="InterPro" id="IPR009061">
    <property type="entry name" value="DNA-bd_dom_put_sf"/>
</dbReference>
<proteinExistence type="predicted"/>
<dbReference type="Proteomes" id="UP000822184">
    <property type="component" value="Unassembled WGS sequence"/>
</dbReference>
<dbReference type="PROSITE" id="PS50937">
    <property type="entry name" value="HTH_MERR_2"/>
    <property type="match status" value="1"/>
</dbReference>
<dbReference type="InterPro" id="IPR010499">
    <property type="entry name" value="AraC_E-bd"/>
</dbReference>
<dbReference type="Pfam" id="PF06445">
    <property type="entry name" value="GyrI-like"/>
    <property type="match status" value="1"/>
</dbReference>
<dbReference type="SMART" id="SM00871">
    <property type="entry name" value="AraC_E_bind"/>
    <property type="match status" value="1"/>
</dbReference>
<keyword evidence="2" id="KW-0805">Transcription regulation</keyword>
<keyword evidence="4" id="KW-0804">Transcription</keyword>
<protein>
    <submittedName>
        <fullName evidence="7">DNA-binding transcriptional MerR regulator</fullName>
    </submittedName>
</protein>
<dbReference type="InterPro" id="IPR011256">
    <property type="entry name" value="Reg_factor_effector_dom_sf"/>
</dbReference>
<dbReference type="GO" id="GO:0003677">
    <property type="term" value="F:DNA binding"/>
    <property type="evidence" value="ECO:0007669"/>
    <property type="project" value="UniProtKB-KW"/>
</dbReference>
<dbReference type="CDD" id="cd01107">
    <property type="entry name" value="HTH_BmrR"/>
    <property type="match status" value="1"/>
</dbReference>
<dbReference type="SUPFAM" id="SSF55136">
    <property type="entry name" value="Probable bacterial effector-binding domain"/>
    <property type="match status" value="1"/>
</dbReference>
<keyword evidence="5" id="KW-0175">Coiled coil</keyword>
<dbReference type="SUPFAM" id="SSF46955">
    <property type="entry name" value="Putative DNA-binding domain"/>
    <property type="match status" value="1"/>
</dbReference>
<evidence type="ECO:0000256" key="1">
    <source>
        <dbReference type="ARBA" id="ARBA00022491"/>
    </source>
</evidence>
<dbReference type="GO" id="GO:0003700">
    <property type="term" value="F:DNA-binding transcription factor activity"/>
    <property type="evidence" value="ECO:0007669"/>
    <property type="project" value="InterPro"/>
</dbReference>
<keyword evidence="1" id="KW-0678">Repressor</keyword>
<feature type="domain" description="HTH merR-type" evidence="6">
    <location>
        <begin position="1"/>
        <end position="71"/>
    </location>
</feature>
<dbReference type="Gene3D" id="1.10.1660.10">
    <property type="match status" value="1"/>
</dbReference>
<evidence type="ECO:0000256" key="2">
    <source>
        <dbReference type="ARBA" id="ARBA00023015"/>
    </source>
</evidence>
<dbReference type="PANTHER" id="PTHR30204">
    <property type="entry name" value="REDOX-CYCLING DRUG-SENSING TRANSCRIPTIONAL ACTIVATOR SOXR"/>
    <property type="match status" value="1"/>
</dbReference>
<dbReference type="EMBL" id="JABTDW010000001">
    <property type="protein sequence ID" value="NSB14131.1"/>
    <property type="molecule type" value="Genomic_DNA"/>
</dbReference>
<dbReference type="SMART" id="SM00422">
    <property type="entry name" value="HTH_MERR"/>
    <property type="match status" value="1"/>
</dbReference>
<evidence type="ECO:0000259" key="6">
    <source>
        <dbReference type="PROSITE" id="PS50937"/>
    </source>
</evidence>
<dbReference type="AlphaFoldDB" id="A0AAE5H4L1"/>
<dbReference type="InterPro" id="IPR000551">
    <property type="entry name" value="MerR-type_HTH_dom"/>
</dbReference>
<dbReference type="PROSITE" id="PS00552">
    <property type="entry name" value="HTH_MERR_1"/>
    <property type="match status" value="1"/>
</dbReference>
<feature type="coiled-coil region" evidence="5">
    <location>
        <begin position="78"/>
        <end position="112"/>
    </location>
</feature>
<evidence type="ECO:0000256" key="3">
    <source>
        <dbReference type="ARBA" id="ARBA00023125"/>
    </source>
</evidence>
<dbReference type="Gene3D" id="3.20.80.10">
    <property type="entry name" value="Regulatory factor, effector binding domain"/>
    <property type="match status" value="1"/>
</dbReference>
<dbReference type="InterPro" id="IPR029442">
    <property type="entry name" value="GyrI-like"/>
</dbReference>